<feature type="domain" description="Tc3 transposase DNA binding" evidence="3">
    <location>
        <begin position="6"/>
        <end position="50"/>
    </location>
</feature>
<feature type="domain" description="Transposable element Tc3 transposase-like DNA-binding HTH" evidence="4">
    <location>
        <begin position="66"/>
        <end position="101"/>
    </location>
</feature>
<dbReference type="GO" id="GO:0003677">
    <property type="term" value="F:DNA binding"/>
    <property type="evidence" value="ECO:0007669"/>
    <property type="project" value="InterPro"/>
</dbReference>
<protein>
    <submittedName>
        <fullName evidence="5">Uncharacterized protein</fullName>
    </submittedName>
</protein>
<evidence type="ECO:0000313" key="6">
    <source>
        <dbReference type="Proteomes" id="UP000024635"/>
    </source>
</evidence>
<name>A0A016VQ39_9BILA</name>
<evidence type="ECO:0000313" key="5">
    <source>
        <dbReference type="EMBL" id="EYC28883.1"/>
    </source>
</evidence>
<dbReference type="Gene3D" id="1.10.10.10">
    <property type="entry name" value="Winged helix-like DNA-binding domain superfamily/Winged helix DNA-binding domain"/>
    <property type="match status" value="1"/>
</dbReference>
<dbReference type="Pfam" id="PF21517">
    <property type="entry name" value="HTH_Tnp_Tc3_2_like"/>
    <property type="match status" value="1"/>
</dbReference>
<dbReference type="Proteomes" id="UP000024635">
    <property type="component" value="Unassembled WGS sequence"/>
</dbReference>
<dbReference type="InterPro" id="IPR036388">
    <property type="entry name" value="WH-like_DNA-bd_sf"/>
</dbReference>
<feature type="region of interest" description="Disordered" evidence="2">
    <location>
        <begin position="32"/>
        <end position="78"/>
    </location>
</feature>
<gene>
    <name evidence="5" type="primary">Acey_s0007.g3480</name>
    <name evidence="5" type="ORF">Y032_0007g3480</name>
</gene>
<evidence type="ECO:0000256" key="1">
    <source>
        <dbReference type="ARBA" id="ARBA00004123"/>
    </source>
</evidence>
<keyword evidence="6" id="KW-1185">Reference proteome</keyword>
<sequence>MHSRITILTSAEHAQIDALHVAGLSNRANTTQLGRSHGCVNRYQRSPSKYNKKLNSGRPKSPTPNDNRKNRRLASNSTLSIAQIRAQLGLNVSRMAIWRSVRGNTNITREVMRKAPRLTPSTGEHALSSPETT</sequence>
<accession>A0A016VQ39</accession>
<dbReference type="Gene3D" id="1.10.10.60">
    <property type="entry name" value="Homeodomain-like"/>
    <property type="match status" value="1"/>
</dbReference>
<comment type="caution">
    <text evidence="5">The sequence shown here is derived from an EMBL/GenBank/DDBJ whole genome shotgun (WGS) entry which is preliminary data.</text>
</comment>
<dbReference type="GO" id="GO:0005634">
    <property type="term" value="C:nucleus"/>
    <property type="evidence" value="ECO:0007669"/>
    <property type="project" value="UniProtKB-SubCell"/>
</dbReference>
<dbReference type="OrthoDB" id="5823189at2759"/>
<evidence type="ECO:0000259" key="3">
    <source>
        <dbReference type="Pfam" id="PF11427"/>
    </source>
</evidence>
<dbReference type="InterPro" id="IPR009057">
    <property type="entry name" value="Homeodomain-like_sf"/>
</dbReference>
<proteinExistence type="predicted"/>
<dbReference type="AlphaFoldDB" id="A0A016VQ39"/>
<organism evidence="5 6">
    <name type="scientific">Ancylostoma ceylanicum</name>
    <dbReference type="NCBI Taxonomy" id="53326"/>
    <lineage>
        <taxon>Eukaryota</taxon>
        <taxon>Metazoa</taxon>
        <taxon>Ecdysozoa</taxon>
        <taxon>Nematoda</taxon>
        <taxon>Chromadorea</taxon>
        <taxon>Rhabditida</taxon>
        <taxon>Rhabditina</taxon>
        <taxon>Rhabditomorpha</taxon>
        <taxon>Strongyloidea</taxon>
        <taxon>Ancylostomatidae</taxon>
        <taxon>Ancylostomatinae</taxon>
        <taxon>Ancylostoma</taxon>
    </lineage>
</organism>
<feature type="region of interest" description="Disordered" evidence="2">
    <location>
        <begin position="114"/>
        <end position="133"/>
    </location>
</feature>
<comment type="subcellular location">
    <subcellularLocation>
        <location evidence="1">Nucleus</location>
    </subcellularLocation>
</comment>
<reference evidence="6" key="1">
    <citation type="journal article" date="2015" name="Nat. Genet.">
        <title>The genome and transcriptome of the zoonotic hookworm Ancylostoma ceylanicum identify infection-specific gene families.</title>
        <authorList>
            <person name="Schwarz E.M."/>
            <person name="Hu Y."/>
            <person name="Antoshechkin I."/>
            <person name="Miller M.M."/>
            <person name="Sternberg P.W."/>
            <person name="Aroian R.V."/>
        </authorList>
    </citation>
    <scope>NUCLEOTIDE SEQUENCE</scope>
    <source>
        <strain evidence="6">HY135</strain>
    </source>
</reference>
<dbReference type="InterPro" id="IPR048703">
    <property type="entry name" value="Tnp_Tc3-like_HTH"/>
</dbReference>
<dbReference type="EMBL" id="JARK01001343">
    <property type="protein sequence ID" value="EYC28883.1"/>
    <property type="molecule type" value="Genomic_DNA"/>
</dbReference>
<evidence type="ECO:0000259" key="4">
    <source>
        <dbReference type="Pfam" id="PF21517"/>
    </source>
</evidence>
<dbReference type="Pfam" id="PF11427">
    <property type="entry name" value="HTH_Tnp_Tc3_1"/>
    <property type="match status" value="1"/>
</dbReference>
<dbReference type="InterPro" id="IPR025898">
    <property type="entry name" value="Tc3_transposase_DNA-bd_dom"/>
</dbReference>
<evidence type="ECO:0000256" key="2">
    <source>
        <dbReference type="SAM" id="MobiDB-lite"/>
    </source>
</evidence>
<dbReference type="SUPFAM" id="SSF46689">
    <property type="entry name" value="Homeodomain-like"/>
    <property type="match status" value="1"/>
</dbReference>